<accession>A0ABU2NN72</accession>
<dbReference type="InterPro" id="IPR026496">
    <property type="entry name" value="GRASP_targ"/>
</dbReference>
<reference evidence="3" key="1">
    <citation type="submission" date="2023-07" db="EMBL/GenBank/DDBJ databases">
        <title>30 novel species of actinomycetes from the DSMZ collection.</title>
        <authorList>
            <person name="Nouioui I."/>
        </authorList>
    </citation>
    <scope>NUCLEOTIDE SEQUENCE [LARGE SCALE GENOMIC DNA]</scope>
    <source>
        <strain evidence="3">DSM 42041</strain>
    </source>
</reference>
<evidence type="ECO:0000313" key="3">
    <source>
        <dbReference type="Proteomes" id="UP001183414"/>
    </source>
</evidence>
<dbReference type="NCBIfam" id="TIGR04186">
    <property type="entry name" value="GRASP_targ"/>
    <property type="match status" value="1"/>
</dbReference>
<organism evidence="2 3">
    <name type="scientific">Streptomyces hazeniae</name>
    <dbReference type="NCBI Taxonomy" id="3075538"/>
    <lineage>
        <taxon>Bacteria</taxon>
        <taxon>Bacillati</taxon>
        <taxon>Actinomycetota</taxon>
        <taxon>Actinomycetes</taxon>
        <taxon>Kitasatosporales</taxon>
        <taxon>Streptomycetaceae</taxon>
        <taxon>Streptomyces</taxon>
    </lineage>
</organism>
<feature type="compositionally biased region" description="Polar residues" evidence="1">
    <location>
        <begin position="54"/>
        <end position="63"/>
    </location>
</feature>
<feature type="region of interest" description="Disordered" evidence="1">
    <location>
        <begin position="40"/>
        <end position="75"/>
    </location>
</feature>
<evidence type="ECO:0000256" key="1">
    <source>
        <dbReference type="SAM" id="MobiDB-lite"/>
    </source>
</evidence>
<gene>
    <name evidence="2" type="primary">tgmA</name>
    <name evidence="2" type="ORF">RM572_06360</name>
</gene>
<dbReference type="RefSeq" id="WP_311672288.1">
    <property type="nucleotide sequence ID" value="NZ_JAVREQ010000003.1"/>
</dbReference>
<dbReference type="EMBL" id="JAVREQ010000003">
    <property type="protein sequence ID" value="MDT0378403.1"/>
    <property type="molecule type" value="Genomic_DNA"/>
</dbReference>
<protein>
    <submittedName>
        <fullName evidence="2">ATP-grasp-modified RiPP</fullName>
    </submittedName>
</protein>
<keyword evidence="3" id="KW-1185">Reference proteome</keyword>
<name>A0ABU2NN72_9ACTN</name>
<proteinExistence type="predicted"/>
<comment type="caution">
    <text evidence="2">The sequence shown here is derived from an EMBL/GenBank/DDBJ whole genome shotgun (WGS) entry which is preliminary data.</text>
</comment>
<evidence type="ECO:0000313" key="2">
    <source>
        <dbReference type="EMBL" id="MDT0378403.1"/>
    </source>
</evidence>
<sequence length="75" mass="7900">MSARAGTLVPFGARVQHTPPVVTVETGTCQYDAARQYNVTPAGQPWSADPKMLASSTGTNWDSSPDETSDPYAVG</sequence>
<dbReference type="Proteomes" id="UP001183414">
    <property type="component" value="Unassembled WGS sequence"/>
</dbReference>